<keyword evidence="2" id="KW-1185">Reference proteome</keyword>
<dbReference type="Proteomes" id="UP000617531">
    <property type="component" value="Unassembled WGS sequence"/>
</dbReference>
<sequence length="172" mass="17859">MVTPRRRWLIAIGMLVVGLVIGAALTWAIVTRSFSFGGNADAVADRPSPSFSISGDLAEPFFPGGSAPLNLSISNPLDTDLVVTELRVEVDGVDAPNATESLPCSVEDFAVKQIAGAGELVVPAGTTTSLAELGVPSDDWPQVLMLDTARNQDGCKAASFALAYSAVGRIVE</sequence>
<protein>
    <submittedName>
        <fullName evidence="1">Uncharacterized protein</fullName>
    </submittedName>
</protein>
<name>A0A8J3GQZ9_9MICO</name>
<evidence type="ECO:0000313" key="1">
    <source>
        <dbReference type="EMBL" id="GHF18812.1"/>
    </source>
</evidence>
<reference evidence="1" key="1">
    <citation type="journal article" date="2014" name="Int. J. Syst. Evol. Microbiol.">
        <title>Complete genome sequence of Corynebacterium casei LMG S-19264T (=DSM 44701T), isolated from a smear-ripened cheese.</title>
        <authorList>
            <consortium name="US DOE Joint Genome Institute (JGI-PGF)"/>
            <person name="Walter F."/>
            <person name="Albersmeier A."/>
            <person name="Kalinowski J."/>
            <person name="Ruckert C."/>
        </authorList>
    </citation>
    <scope>NUCLEOTIDE SEQUENCE</scope>
    <source>
        <strain evidence="1">CGMCC 1.16548</strain>
    </source>
</reference>
<dbReference type="RefSeq" id="WP_191283309.1">
    <property type="nucleotide sequence ID" value="NZ_BNAI01000003.1"/>
</dbReference>
<accession>A0A8J3GQZ9</accession>
<reference evidence="1" key="2">
    <citation type="submission" date="2020-09" db="EMBL/GenBank/DDBJ databases">
        <authorList>
            <person name="Sun Q."/>
            <person name="Zhou Y."/>
        </authorList>
    </citation>
    <scope>NUCLEOTIDE SEQUENCE</scope>
    <source>
        <strain evidence="1">CGMCC 1.16548</strain>
    </source>
</reference>
<dbReference type="EMBL" id="BNAI01000003">
    <property type="protein sequence ID" value="GHF18812.1"/>
    <property type="molecule type" value="Genomic_DNA"/>
</dbReference>
<proteinExistence type="predicted"/>
<comment type="caution">
    <text evidence="1">The sequence shown here is derived from an EMBL/GenBank/DDBJ whole genome shotgun (WGS) entry which is preliminary data.</text>
</comment>
<gene>
    <name evidence="1" type="ORF">GCM10011600_19710</name>
</gene>
<evidence type="ECO:0000313" key="2">
    <source>
        <dbReference type="Proteomes" id="UP000617531"/>
    </source>
</evidence>
<organism evidence="1 2">
    <name type="scientific">Pseudolysinimonas yzui</name>
    <dbReference type="NCBI Taxonomy" id="2708254"/>
    <lineage>
        <taxon>Bacteria</taxon>
        <taxon>Bacillati</taxon>
        <taxon>Actinomycetota</taxon>
        <taxon>Actinomycetes</taxon>
        <taxon>Micrococcales</taxon>
        <taxon>Microbacteriaceae</taxon>
        <taxon>Pseudolysinimonas</taxon>
    </lineage>
</organism>
<dbReference type="AlphaFoldDB" id="A0A8J3GQZ9"/>